<accession>A0AA39RM26</accession>
<feature type="region of interest" description="Disordered" evidence="1">
    <location>
        <begin position="53"/>
        <end position="125"/>
    </location>
</feature>
<dbReference type="AlphaFoldDB" id="A0AA39RM26"/>
<keyword evidence="3" id="KW-1185">Reference proteome</keyword>
<sequence length="125" mass="13670">MGKHSRPCDYQFLQTNTTDMTFLENIVAPYGCSTSAQQDTVASALEVGTQSQQDSTIASDVGAQTQHDTVAAVSDEPTDPSLQVDRPVRLRKHNSPTTTPYIGPCRRKKSKTEAAHKFRPADPVH</sequence>
<proteinExistence type="predicted"/>
<reference evidence="2" key="2">
    <citation type="submission" date="2023-06" db="EMBL/GenBank/DDBJ databases">
        <authorList>
            <person name="Swenson N.G."/>
            <person name="Wegrzyn J.L."/>
            <person name="Mcevoy S.L."/>
        </authorList>
    </citation>
    <scope>NUCLEOTIDE SEQUENCE</scope>
    <source>
        <strain evidence="2">NS2018</strain>
        <tissue evidence="2">Leaf</tissue>
    </source>
</reference>
<organism evidence="2 3">
    <name type="scientific">Acer saccharum</name>
    <name type="common">Sugar maple</name>
    <dbReference type="NCBI Taxonomy" id="4024"/>
    <lineage>
        <taxon>Eukaryota</taxon>
        <taxon>Viridiplantae</taxon>
        <taxon>Streptophyta</taxon>
        <taxon>Embryophyta</taxon>
        <taxon>Tracheophyta</taxon>
        <taxon>Spermatophyta</taxon>
        <taxon>Magnoliopsida</taxon>
        <taxon>eudicotyledons</taxon>
        <taxon>Gunneridae</taxon>
        <taxon>Pentapetalae</taxon>
        <taxon>rosids</taxon>
        <taxon>malvids</taxon>
        <taxon>Sapindales</taxon>
        <taxon>Sapindaceae</taxon>
        <taxon>Hippocastanoideae</taxon>
        <taxon>Acereae</taxon>
        <taxon>Acer</taxon>
    </lineage>
</organism>
<feature type="compositionally biased region" description="Basic and acidic residues" evidence="1">
    <location>
        <begin position="111"/>
        <end position="125"/>
    </location>
</feature>
<dbReference type="EMBL" id="JAUESC010000387">
    <property type="protein sequence ID" value="KAK0575354.1"/>
    <property type="molecule type" value="Genomic_DNA"/>
</dbReference>
<comment type="caution">
    <text evidence="2">The sequence shown here is derived from an EMBL/GenBank/DDBJ whole genome shotgun (WGS) entry which is preliminary data.</text>
</comment>
<evidence type="ECO:0000313" key="3">
    <source>
        <dbReference type="Proteomes" id="UP001168877"/>
    </source>
</evidence>
<reference evidence="2" key="1">
    <citation type="journal article" date="2022" name="Plant J.">
        <title>Strategies of tolerance reflected in two North American maple genomes.</title>
        <authorList>
            <person name="McEvoy S.L."/>
            <person name="Sezen U.U."/>
            <person name="Trouern-Trend A."/>
            <person name="McMahon S.M."/>
            <person name="Schaberg P.G."/>
            <person name="Yang J."/>
            <person name="Wegrzyn J.L."/>
            <person name="Swenson N.G."/>
        </authorList>
    </citation>
    <scope>NUCLEOTIDE SEQUENCE</scope>
    <source>
        <strain evidence="2">NS2018</strain>
    </source>
</reference>
<evidence type="ECO:0000313" key="2">
    <source>
        <dbReference type="EMBL" id="KAK0575354.1"/>
    </source>
</evidence>
<feature type="compositionally biased region" description="Polar residues" evidence="1">
    <location>
        <begin position="53"/>
        <end position="68"/>
    </location>
</feature>
<evidence type="ECO:0000256" key="1">
    <source>
        <dbReference type="SAM" id="MobiDB-lite"/>
    </source>
</evidence>
<protein>
    <submittedName>
        <fullName evidence="2">Uncharacterized protein</fullName>
    </submittedName>
</protein>
<name>A0AA39RM26_ACESA</name>
<dbReference type="Proteomes" id="UP001168877">
    <property type="component" value="Unassembled WGS sequence"/>
</dbReference>
<gene>
    <name evidence="2" type="ORF">LWI29_037818</name>
</gene>